<dbReference type="AlphaFoldDB" id="A0A5B8VNF1"/>
<organism evidence="1 2">
    <name type="scientific">Arachidicoccus ginsenosidivorans</name>
    <dbReference type="NCBI Taxonomy" id="496057"/>
    <lineage>
        <taxon>Bacteria</taxon>
        <taxon>Pseudomonadati</taxon>
        <taxon>Bacteroidota</taxon>
        <taxon>Chitinophagia</taxon>
        <taxon>Chitinophagales</taxon>
        <taxon>Chitinophagaceae</taxon>
        <taxon>Arachidicoccus</taxon>
    </lineage>
</organism>
<dbReference type="OrthoDB" id="681288at2"/>
<dbReference type="KEGG" id="agi:FSB73_15760"/>
<evidence type="ECO:0000313" key="2">
    <source>
        <dbReference type="Proteomes" id="UP000321291"/>
    </source>
</evidence>
<reference evidence="1 2" key="1">
    <citation type="journal article" date="2017" name="Int. J. Syst. Evol. Microbiol.">
        <title>Arachidicoccus ginsenosidivorans sp. nov., with ginsenoside-converting activity isolated from ginseng cultivating soil.</title>
        <authorList>
            <person name="Siddiqi M.Z."/>
            <person name="Aslam Z."/>
            <person name="Im W.T."/>
        </authorList>
    </citation>
    <scope>NUCLEOTIDE SEQUENCE [LARGE SCALE GENOMIC DNA]</scope>
    <source>
        <strain evidence="1 2">Gsoil 809</strain>
    </source>
</reference>
<name>A0A5B8VNF1_9BACT</name>
<accession>A0A5B8VNF1</accession>
<keyword evidence="2" id="KW-1185">Reference proteome</keyword>
<proteinExistence type="predicted"/>
<sequence>MIQKIKKINRFVFITNIKPTGANVREICQAGRNRWKIGNQGYNSQKNGYSPGYKFSLNSFSSYRNYYQCLQIAHMINSFVEHRSDFVQLLQQHSKQTVKNLWKKLMET</sequence>
<evidence type="ECO:0000313" key="1">
    <source>
        <dbReference type="EMBL" id="QEC72919.1"/>
    </source>
</evidence>
<evidence type="ECO:0008006" key="3">
    <source>
        <dbReference type="Google" id="ProtNLM"/>
    </source>
</evidence>
<dbReference type="RefSeq" id="WP_146784277.1">
    <property type="nucleotide sequence ID" value="NZ_CP042434.1"/>
</dbReference>
<dbReference type="EMBL" id="CP042434">
    <property type="protein sequence ID" value="QEC72919.1"/>
    <property type="molecule type" value="Genomic_DNA"/>
</dbReference>
<dbReference type="Proteomes" id="UP000321291">
    <property type="component" value="Chromosome"/>
</dbReference>
<gene>
    <name evidence="1" type="ORF">FSB73_15760</name>
</gene>
<protein>
    <recommendedName>
        <fullName evidence="3">Transposase</fullName>
    </recommendedName>
</protein>